<proteinExistence type="predicted"/>
<dbReference type="GO" id="GO:0032259">
    <property type="term" value="P:methylation"/>
    <property type="evidence" value="ECO:0007669"/>
    <property type="project" value="UniProtKB-KW"/>
</dbReference>
<dbReference type="KEGG" id="mgot:MgSA37_03219"/>
<gene>
    <name evidence="1" type="primary">tam_2</name>
    <name evidence="1" type="ORF">MgSA37_03219</name>
</gene>
<dbReference type="AlphaFoldDB" id="A0A0X8X4P5"/>
<evidence type="ECO:0000313" key="1">
    <source>
        <dbReference type="EMBL" id="BAU55038.1"/>
    </source>
</evidence>
<dbReference type="Pfam" id="PF08242">
    <property type="entry name" value="Methyltransf_12"/>
    <property type="match status" value="1"/>
</dbReference>
<dbReference type="EMBL" id="AP017313">
    <property type="protein sequence ID" value="BAU55038.1"/>
    <property type="molecule type" value="Genomic_DNA"/>
</dbReference>
<dbReference type="Proteomes" id="UP000218263">
    <property type="component" value="Chromosome"/>
</dbReference>
<sequence length="200" mass="22344">MNPLNDPAVIINYHRMMVGTYGMQSSLALGWRDMESQLVRFEALAGIAGMSGCSVLDAGCGYGDLLPYLISRYGQLNYTGIEQIPEFLDEASKRYGKYENAVFMNGNFALTDLPRADYVLASGSLNYRSEDPDFIFRVIAKLYSACLHGFAFNLLRAIVPNGLLVAYNCEKIMACCSKLCPNVKLVNDYAEEDFTIYMLR</sequence>
<dbReference type="GO" id="GO:0030798">
    <property type="term" value="F:trans-aconitate 2-methyltransferase activity"/>
    <property type="evidence" value="ECO:0007669"/>
    <property type="project" value="UniProtKB-EC"/>
</dbReference>
<evidence type="ECO:0000313" key="2">
    <source>
        <dbReference type="Proteomes" id="UP000218263"/>
    </source>
</evidence>
<reference evidence="1 2" key="1">
    <citation type="submission" date="2015-12" db="EMBL/GenBank/DDBJ databases">
        <title>Genome sequence of Mucilaginibacter gotjawali.</title>
        <authorList>
            <person name="Lee J.S."/>
            <person name="Lee K.C."/>
            <person name="Kim K.K."/>
            <person name="Lee B.W."/>
        </authorList>
    </citation>
    <scope>NUCLEOTIDE SEQUENCE [LARGE SCALE GENOMIC DNA]</scope>
    <source>
        <strain evidence="1 2">SA3-7</strain>
    </source>
</reference>
<name>A0A0X8X4P5_9SPHI</name>
<protein>
    <submittedName>
        <fullName evidence="1">Trans-aconitate 2-methyltransferase</fullName>
        <ecNumber evidence="1">2.1.1.144</ecNumber>
    </submittedName>
</protein>
<dbReference type="EC" id="2.1.1.144" evidence="1"/>
<dbReference type="CDD" id="cd02440">
    <property type="entry name" value="AdoMet_MTases"/>
    <property type="match status" value="1"/>
</dbReference>
<accession>A0A0X8X4P5</accession>
<dbReference type="RefSeq" id="WP_096353198.1">
    <property type="nucleotide sequence ID" value="NZ_AP017313.1"/>
</dbReference>
<dbReference type="InterPro" id="IPR029063">
    <property type="entry name" value="SAM-dependent_MTases_sf"/>
</dbReference>
<dbReference type="SUPFAM" id="SSF53335">
    <property type="entry name" value="S-adenosyl-L-methionine-dependent methyltransferases"/>
    <property type="match status" value="1"/>
</dbReference>
<dbReference type="Gene3D" id="3.40.50.150">
    <property type="entry name" value="Vaccinia Virus protein VP39"/>
    <property type="match status" value="1"/>
</dbReference>
<keyword evidence="1" id="KW-0489">Methyltransferase</keyword>
<dbReference type="OrthoDB" id="9800454at2"/>
<dbReference type="InterPro" id="IPR013217">
    <property type="entry name" value="Methyltransf_12"/>
</dbReference>
<keyword evidence="2" id="KW-1185">Reference proteome</keyword>
<organism evidence="1 2">
    <name type="scientific">Mucilaginibacter gotjawali</name>
    <dbReference type="NCBI Taxonomy" id="1550579"/>
    <lineage>
        <taxon>Bacteria</taxon>
        <taxon>Pseudomonadati</taxon>
        <taxon>Bacteroidota</taxon>
        <taxon>Sphingobacteriia</taxon>
        <taxon>Sphingobacteriales</taxon>
        <taxon>Sphingobacteriaceae</taxon>
        <taxon>Mucilaginibacter</taxon>
    </lineage>
</organism>
<keyword evidence="1" id="KW-0808">Transferase</keyword>